<keyword evidence="7 11" id="KW-1133">Transmembrane helix</keyword>
<evidence type="ECO:0000256" key="10">
    <source>
        <dbReference type="ARBA" id="ARBA00023288"/>
    </source>
</evidence>
<dbReference type="Pfam" id="PF17090">
    <property type="entry name" value="Ytca"/>
    <property type="match status" value="1"/>
</dbReference>
<feature type="chain" id="PRO_5047268138" description="Uncharacterized protein YtcA" evidence="12">
    <location>
        <begin position="24"/>
        <end position="89"/>
    </location>
</feature>
<name>A0ABW9KMD7_9BACT</name>
<comment type="caution">
    <text evidence="13">The sequence shown here is derived from an EMBL/GenBank/DDBJ whole genome shotgun (WGS) entry which is preliminary data.</text>
</comment>
<comment type="subcellular location">
    <subcellularLocation>
        <location evidence="1">Membrane</location>
        <topology evidence="1">Multi-pass membrane protein</topology>
    </subcellularLocation>
</comment>
<dbReference type="PROSITE" id="PS51257">
    <property type="entry name" value="PROKAR_LIPOPROTEIN"/>
    <property type="match status" value="1"/>
</dbReference>
<evidence type="ECO:0000256" key="1">
    <source>
        <dbReference type="ARBA" id="ARBA00004141"/>
    </source>
</evidence>
<dbReference type="InterPro" id="IPR031381">
    <property type="entry name" value="YtcA"/>
</dbReference>
<evidence type="ECO:0000256" key="8">
    <source>
        <dbReference type="ARBA" id="ARBA00023136"/>
    </source>
</evidence>
<comment type="similarity">
    <text evidence="2">Belongs to the YtcA family.</text>
</comment>
<evidence type="ECO:0000256" key="4">
    <source>
        <dbReference type="ARBA" id="ARBA00022475"/>
    </source>
</evidence>
<keyword evidence="6 12" id="KW-0732">Signal</keyword>
<evidence type="ECO:0000256" key="11">
    <source>
        <dbReference type="SAM" id="Phobius"/>
    </source>
</evidence>
<keyword evidence="8 11" id="KW-0472">Membrane</keyword>
<reference evidence="13 14" key="1">
    <citation type="submission" date="2024-12" db="EMBL/GenBank/DDBJ databases">
        <authorList>
            <person name="Lee Y."/>
        </authorList>
    </citation>
    <scope>NUCLEOTIDE SEQUENCE [LARGE SCALE GENOMIC DNA]</scope>
    <source>
        <strain evidence="13 14">03SUJ4</strain>
    </source>
</reference>
<feature type="transmembrane region" description="Helical" evidence="11">
    <location>
        <begin position="31"/>
        <end position="54"/>
    </location>
</feature>
<evidence type="ECO:0000256" key="2">
    <source>
        <dbReference type="ARBA" id="ARBA00008208"/>
    </source>
</evidence>
<evidence type="ECO:0000313" key="13">
    <source>
        <dbReference type="EMBL" id="MFN2976090.1"/>
    </source>
</evidence>
<evidence type="ECO:0000256" key="6">
    <source>
        <dbReference type="ARBA" id="ARBA00022729"/>
    </source>
</evidence>
<evidence type="ECO:0000256" key="5">
    <source>
        <dbReference type="ARBA" id="ARBA00022692"/>
    </source>
</evidence>
<keyword evidence="5 11" id="KW-0812">Transmembrane</keyword>
<keyword evidence="14" id="KW-1185">Reference proteome</keyword>
<evidence type="ECO:0000256" key="9">
    <source>
        <dbReference type="ARBA" id="ARBA00023139"/>
    </source>
</evidence>
<dbReference type="RefSeq" id="WP_263412419.1">
    <property type="nucleotide sequence ID" value="NZ_BAABBH010000001.1"/>
</dbReference>
<feature type="transmembrane region" description="Helical" evidence="11">
    <location>
        <begin position="66"/>
        <end position="88"/>
    </location>
</feature>
<proteinExistence type="inferred from homology"/>
<sequence>MKFRAPYLCATLPLLLLAGCAHNPSVNVLGSYFPGWVFCVFVASLLTVFVRFLLRRLGWEHQLAPLVVIYPSIAILFCLTLWLIFFGVR</sequence>
<feature type="signal peptide" evidence="12">
    <location>
        <begin position="1"/>
        <end position="23"/>
    </location>
</feature>
<dbReference type="Proteomes" id="UP001634747">
    <property type="component" value="Unassembled WGS sequence"/>
</dbReference>
<keyword evidence="4" id="KW-1003">Cell membrane</keyword>
<protein>
    <recommendedName>
        <fullName evidence="3">Uncharacterized protein YtcA</fullName>
    </recommendedName>
</protein>
<evidence type="ECO:0000256" key="7">
    <source>
        <dbReference type="ARBA" id="ARBA00022989"/>
    </source>
</evidence>
<gene>
    <name evidence="13" type="ORF">ACK2TP_09970</name>
</gene>
<evidence type="ECO:0000313" key="14">
    <source>
        <dbReference type="Proteomes" id="UP001634747"/>
    </source>
</evidence>
<dbReference type="EMBL" id="JBJYXY010000001">
    <property type="protein sequence ID" value="MFN2976090.1"/>
    <property type="molecule type" value="Genomic_DNA"/>
</dbReference>
<evidence type="ECO:0000256" key="3">
    <source>
        <dbReference type="ARBA" id="ARBA00021237"/>
    </source>
</evidence>
<evidence type="ECO:0000256" key="12">
    <source>
        <dbReference type="SAM" id="SignalP"/>
    </source>
</evidence>
<keyword evidence="10 13" id="KW-0449">Lipoprotein</keyword>
<keyword evidence="9" id="KW-0564">Palmitate</keyword>
<accession>A0ABW9KMD7</accession>
<organism evidence="13 14">
    <name type="scientific">Terriglobus aquaticus</name>
    <dbReference type="NCBI Taxonomy" id="940139"/>
    <lineage>
        <taxon>Bacteria</taxon>
        <taxon>Pseudomonadati</taxon>
        <taxon>Acidobacteriota</taxon>
        <taxon>Terriglobia</taxon>
        <taxon>Terriglobales</taxon>
        <taxon>Acidobacteriaceae</taxon>
        <taxon>Terriglobus</taxon>
    </lineage>
</organism>